<dbReference type="EMBL" id="JACOGG010000033">
    <property type="protein sequence ID" value="MBC3937143.1"/>
    <property type="molecule type" value="Genomic_DNA"/>
</dbReference>
<accession>A0A923L035</accession>
<dbReference type="InterPro" id="IPR013362">
    <property type="entry name" value="Pilus_4_PilV"/>
</dbReference>
<dbReference type="PROSITE" id="PS00409">
    <property type="entry name" value="PROKAR_NTER_METHYL"/>
    <property type="match status" value="1"/>
</dbReference>
<evidence type="ECO:0000256" key="1">
    <source>
        <dbReference type="SAM" id="Phobius"/>
    </source>
</evidence>
<organism evidence="2 3">
    <name type="scientific">Undibacterium rugosum</name>
    <dbReference type="NCBI Taxonomy" id="2762291"/>
    <lineage>
        <taxon>Bacteria</taxon>
        <taxon>Pseudomonadati</taxon>
        <taxon>Pseudomonadota</taxon>
        <taxon>Betaproteobacteria</taxon>
        <taxon>Burkholderiales</taxon>
        <taxon>Oxalobacteraceae</taxon>
        <taxon>Undibacterium</taxon>
    </lineage>
</organism>
<gene>
    <name evidence="2" type="primary">pilV</name>
    <name evidence="2" type="ORF">H8K47_17435</name>
</gene>
<dbReference type="AlphaFoldDB" id="A0A923L035"/>
<feature type="transmembrane region" description="Helical" evidence="1">
    <location>
        <begin position="12"/>
        <end position="35"/>
    </location>
</feature>
<sequence>MKLKHTQGFSLVEVLIAVFVLALGVIGAAGLQLAAVRTTQQSGFQSTAVALASELADKMRSSDAAMKGGDANNPFLAINYNSLTDSAPSAPTMCFTSAASCDANGLVKAEIYEWLVRVKDLLPGGRVLVCRDSAPFNSTAKALTWTCTADSSSGMTIKIGWKSKNPDGSFNDSNGSIPPSVAITVESYVK</sequence>
<proteinExistence type="predicted"/>
<dbReference type="RefSeq" id="WP_186882651.1">
    <property type="nucleotide sequence ID" value="NZ_JACOGG010000033.1"/>
</dbReference>
<protein>
    <submittedName>
        <fullName evidence="2">Type IV pilus modification protein PilV</fullName>
    </submittedName>
</protein>
<keyword evidence="3" id="KW-1185">Reference proteome</keyword>
<dbReference type="InterPro" id="IPR012902">
    <property type="entry name" value="N_methyl_site"/>
</dbReference>
<keyword evidence="1" id="KW-0812">Transmembrane</keyword>
<dbReference type="NCBIfam" id="TIGR02532">
    <property type="entry name" value="IV_pilin_GFxxxE"/>
    <property type="match status" value="1"/>
</dbReference>
<dbReference type="Pfam" id="PF07963">
    <property type="entry name" value="N_methyl"/>
    <property type="match status" value="1"/>
</dbReference>
<dbReference type="Proteomes" id="UP000612361">
    <property type="component" value="Unassembled WGS sequence"/>
</dbReference>
<comment type="caution">
    <text evidence="2">The sequence shown here is derived from an EMBL/GenBank/DDBJ whole genome shotgun (WGS) entry which is preliminary data.</text>
</comment>
<evidence type="ECO:0000313" key="3">
    <source>
        <dbReference type="Proteomes" id="UP000612361"/>
    </source>
</evidence>
<reference evidence="2" key="1">
    <citation type="submission" date="2020-08" db="EMBL/GenBank/DDBJ databases">
        <title>Novel species isolated from subtropical streams in China.</title>
        <authorList>
            <person name="Lu H."/>
        </authorList>
    </citation>
    <scope>NUCLEOTIDE SEQUENCE</scope>
    <source>
        <strain evidence="2">CY7W</strain>
    </source>
</reference>
<dbReference type="NCBIfam" id="TIGR02523">
    <property type="entry name" value="type_IV_pilV"/>
    <property type="match status" value="1"/>
</dbReference>
<name>A0A923L035_9BURK</name>
<evidence type="ECO:0000313" key="2">
    <source>
        <dbReference type="EMBL" id="MBC3937143.1"/>
    </source>
</evidence>
<keyword evidence="1" id="KW-0472">Membrane</keyword>
<keyword evidence="1" id="KW-1133">Transmembrane helix</keyword>